<organism evidence="2 3">
    <name type="scientific">Tilletiaria anomala (strain ATCC 24038 / CBS 436.72 / UBC 951)</name>
    <dbReference type="NCBI Taxonomy" id="1037660"/>
    <lineage>
        <taxon>Eukaryota</taxon>
        <taxon>Fungi</taxon>
        <taxon>Dikarya</taxon>
        <taxon>Basidiomycota</taxon>
        <taxon>Ustilaginomycotina</taxon>
        <taxon>Exobasidiomycetes</taxon>
        <taxon>Georgefischeriales</taxon>
        <taxon>Tilletiariaceae</taxon>
        <taxon>Tilletiaria</taxon>
    </lineage>
</organism>
<dbReference type="InParanoid" id="A0A066VB19"/>
<dbReference type="STRING" id="1037660.A0A066VB19"/>
<protein>
    <submittedName>
        <fullName evidence="2">Alpha/beta-hydrolase</fullName>
    </submittedName>
</protein>
<keyword evidence="2" id="KW-0378">Hydrolase</keyword>
<dbReference type="GeneID" id="25265503"/>
<dbReference type="GO" id="GO:0016787">
    <property type="term" value="F:hydrolase activity"/>
    <property type="evidence" value="ECO:0007669"/>
    <property type="project" value="UniProtKB-KW"/>
</dbReference>
<proteinExistence type="predicted"/>
<accession>A0A066VB19</accession>
<dbReference type="RefSeq" id="XP_013239909.1">
    <property type="nucleotide sequence ID" value="XM_013384455.1"/>
</dbReference>
<evidence type="ECO:0000313" key="2">
    <source>
        <dbReference type="EMBL" id="KDN35949.1"/>
    </source>
</evidence>
<feature type="non-terminal residue" evidence="2">
    <location>
        <position position="1"/>
    </location>
</feature>
<evidence type="ECO:0000313" key="3">
    <source>
        <dbReference type="Proteomes" id="UP000027361"/>
    </source>
</evidence>
<dbReference type="InterPro" id="IPR002925">
    <property type="entry name" value="Dienelactn_hydro"/>
</dbReference>
<dbReference type="PANTHER" id="PTHR17630">
    <property type="entry name" value="DIENELACTONE HYDROLASE"/>
    <property type="match status" value="1"/>
</dbReference>
<keyword evidence="3" id="KW-1185">Reference proteome</keyword>
<dbReference type="OMA" id="YSARCMA"/>
<dbReference type="Proteomes" id="UP000027361">
    <property type="component" value="Unassembled WGS sequence"/>
</dbReference>
<dbReference type="Gene3D" id="3.40.50.1820">
    <property type="entry name" value="alpha/beta hydrolase"/>
    <property type="match status" value="1"/>
</dbReference>
<comment type="caution">
    <text evidence="2">The sequence shown here is derived from an EMBL/GenBank/DDBJ whole genome shotgun (WGS) entry which is preliminary data.</text>
</comment>
<dbReference type="SUPFAM" id="SSF53474">
    <property type="entry name" value="alpha/beta-Hydrolases"/>
    <property type="match status" value="1"/>
</dbReference>
<dbReference type="FunCoup" id="A0A066VB19">
    <property type="interactions" value="17"/>
</dbReference>
<dbReference type="PANTHER" id="PTHR17630:SF44">
    <property type="entry name" value="PROTEIN AIM2"/>
    <property type="match status" value="1"/>
</dbReference>
<dbReference type="AlphaFoldDB" id="A0A066VB19"/>
<dbReference type="EMBL" id="JMSN01000187">
    <property type="protein sequence ID" value="KDN35949.1"/>
    <property type="molecule type" value="Genomic_DNA"/>
</dbReference>
<dbReference type="Pfam" id="PF01738">
    <property type="entry name" value="DLH"/>
    <property type="match status" value="1"/>
</dbReference>
<name>A0A066VB19_TILAU</name>
<reference evidence="2 3" key="1">
    <citation type="submission" date="2014-05" db="EMBL/GenBank/DDBJ databases">
        <title>Draft genome sequence of a rare smut relative, Tilletiaria anomala UBC 951.</title>
        <authorList>
            <consortium name="DOE Joint Genome Institute"/>
            <person name="Toome M."/>
            <person name="Kuo A."/>
            <person name="Henrissat B."/>
            <person name="Lipzen A."/>
            <person name="Tritt A."/>
            <person name="Yoshinaga Y."/>
            <person name="Zane M."/>
            <person name="Barry K."/>
            <person name="Grigoriev I.V."/>
            <person name="Spatafora J.W."/>
            <person name="Aimea M.C."/>
        </authorList>
    </citation>
    <scope>NUCLEOTIDE SEQUENCE [LARGE SCALE GENOMIC DNA]</scope>
    <source>
        <strain evidence="2 3">UBC 951</strain>
    </source>
</reference>
<sequence>SHLHNGTPTGTLSTVAGLETYVASGGSGSDAEVKAVILFVADVFGISLNNNKILCDKYASELSSSGSSVKVYLPDFLGGEDLIRYCPTPEAMEKLNISEYVASHHPREAGWEKVDKVLAELRSKHPNAKFGAVGYCWGAPSCLHAGSSKTQQPVDAIAFAHGSLVQAEDFETVIKPGLYITPEHDHQWTEELYAKTKETTNRLAKEKHVFSKWVYYPHVKHGFAIRGDEEDAYSARCMADAAQEIVAHFKLELL</sequence>
<dbReference type="HOGENOM" id="CLU_054590_2_1_1"/>
<gene>
    <name evidence="2" type="ORF">K437DRAFT_260267</name>
</gene>
<evidence type="ECO:0000259" key="1">
    <source>
        <dbReference type="Pfam" id="PF01738"/>
    </source>
</evidence>
<feature type="domain" description="Dienelactone hydrolase" evidence="1">
    <location>
        <begin position="33"/>
        <end position="250"/>
    </location>
</feature>
<dbReference type="OrthoDB" id="17560at2759"/>
<dbReference type="InterPro" id="IPR029058">
    <property type="entry name" value="AB_hydrolase_fold"/>
</dbReference>